<dbReference type="OrthoDB" id="7350903at2"/>
<keyword evidence="1" id="KW-0732">Signal</keyword>
<dbReference type="InterPro" id="IPR007055">
    <property type="entry name" value="BON_dom"/>
</dbReference>
<dbReference type="EMBL" id="PIUM01000024">
    <property type="protein sequence ID" value="PKU23032.1"/>
    <property type="molecule type" value="Genomic_DNA"/>
</dbReference>
<proteinExistence type="predicted"/>
<dbReference type="Gene3D" id="3.30.1340.30">
    <property type="match status" value="3"/>
</dbReference>
<dbReference type="Pfam" id="PF04972">
    <property type="entry name" value="BON"/>
    <property type="match status" value="3"/>
</dbReference>
<gene>
    <name evidence="3" type="ORF">CWS72_18520</name>
</gene>
<organism evidence="3 4">
    <name type="scientific">Telmatospirillum siberiense</name>
    <dbReference type="NCBI Taxonomy" id="382514"/>
    <lineage>
        <taxon>Bacteria</taxon>
        <taxon>Pseudomonadati</taxon>
        <taxon>Pseudomonadota</taxon>
        <taxon>Alphaproteobacteria</taxon>
        <taxon>Rhodospirillales</taxon>
        <taxon>Rhodospirillaceae</taxon>
        <taxon>Telmatospirillum</taxon>
    </lineage>
</organism>
<dbReference type="GO" id="GO:0008483">
    <property type="term" value="F:transaminase activity"/>
    <property type="evidence" value="ECO:0007669"/>
    <property type="project" value="UniProtKB-KW"/>
</dbReference>
<keyword evidence="4" id="KW-1185">Reference proteome</keyword>
<name>A0A2N3PRM7_9PROT</name>
<protein>
    <submittedName>
        <fullName evidence="3">Ornithine aminotransferase</fullName>
    </submittedName>
</protein>
<sequence length="215" mass="23216">MSYDAVLKQSVLDELKWEPSVNAAHIGVTANAGVVTLSGHVASYAEKSAAEKAAARVKDVKAVAEEIEVRLPNEIKRGDEEIATAAVHHLSWDSSIPVDAVKIKVENGWVNLSGEVEWHFQREAAARDVGGLFGVIGVTNEISLKVKPNATNIRDKILVALHRSWFNPKSISVVVQDGSVELSGTVHEWTERSIAGSTAWATPGTTYVENNIQVS</sequence>
<feature type="domain" description="BON" evidence="2">
    <location>
        <begin position="149"/>
        <end position="215"/>
    </location>
</feature>
<dbReference type="RefSeq" id="WP_101252120.1">
    <property type="nucleotide sequence ID" value="NZ_PIUM01000024.1"/>
</dbReference>
<keyword evidence="3" id="KW-0808">Transferase</keyword>
<dbReference type="InterPro" id="IPR014004">
    <property type="entry name" value="Transpt-assoc_nodulatn_dom_bac"/>
</dbReference>
<dbReference type="Proteomes" id="UP000233293">
    <property type="component" value="Unassembled WGS sequence"/>
</dbReference>
<evidence type="ECO:0000313" key="4">
    <source>
        <dbReference type="Proteomes" id="UP000233293"/>
    </source>
</evidence>
<dbReference type="InterPro" id="IPR051686">
    <property type="entry name" value="Lipoprotein_DolP"/>
</dbReference>
<dbReference type="AlphaFoldDB" id="A0A2N3PRM7"/>
<reference evidence="4" key="1">
    <citation type="submission" date="2017-12" db="EMBL/GenBank/DDBJ databases">
        <title>Draft genome sequence of Telmatospirillum siberiense 26-4b1T, an acidotolerant peatland alphaproteobacterium potentially involved in sulfur cycling.</title>
        <authorList>
            <person name="Hausmann B."/>
            <person name="Pjevac P."/>
            <person name="Schreck K."/>
            <person name="Herbold C.W."/>
            <person name="Daims H."/>
            <person name="Wagner M."/>
            <person name="Pester M."/>
            <person name="Loy A."/>
        </authorList>
    </citation>
    <scope>NUCLEOTIDE SEQUENCE [LARGE SCALE GENOMIC DNA]</scope>
    <source>
        <strain evidence="4">26-4b1</strain>
    </source>
</reference>
<evidence type="ECO:0000313" key="3">
    <source>
        <dbReference type="EMBL" id="PKU23032.1"/>
    </source>
</evidence>
<keyword evidence="3" id="KW-0032">Aminotransferase</keyword>
<accession>A0A2N3PRM7</accession>
<comment type="caution">
    <text evidence="3">The sequence shown here is derived from an EMBL/GenBank/DDBJ whole genome shotgun (WGS) entry which is preliminary data.</text>
</comment>
<evidence type="ECO:0000256" key="1">
    <source>
        <dbReference type="ARBA" id="ARBA00022729"/>
    </source>
</evidence>
<dbReference type="PROSITE" id="PS50914">
    <property type="entry name" value="BON"/>
    <property type="match status" value="3"/>
</dbReference>
<dbReference type="PANTHER" id="PTHR34606">
    <property type="entry name" value="BON DOMAIN-CONTAINING PROTEIN"/>
    <property type="match status" value="1"/>
</dbReference>
<dbReference type="SMART" id="SM00749">
    <property type="entry name" value="BON"/>
    <property type="match status" value="2"/>
</dbReference>
<feature type="domain" description="BON" evidence="2">
    <location>
        <begin position="3"/>
        <end position="71"/>
    </location>
</feature>
<dbReference type="PANTHER" id="PTHR34606:SF4">
    <property type="entry name" value="OUTER MEMBRANE LIPOPROTEIN DOLP"/>
    <property type="match status" value="1"/>
</dbReference>
<evidence type="ECO:0000259" key="2">
    <source>
        <dbReference type="PROSITE" id="PS50914"/>
    </source>
</evidence>
<feature type="domain" description="BON" evidence="2">
    <location>
        <begin position="78"/>
        <end position="146"/>
    </location>
</feature>